<dbReference type="EMBL" id="BJZV01000017">
    <property type="protein sequence ID" value="GEP11292.1"/>
    <property type="molecule type" value="Genomic_DNA"/>
</dbReference>
<reference evidence="1 2" key="1">
    <citation type="submission" date="2019-07" db="EMBL/GenBank/DDBJ databases">
        <title>Whole genome shotgun sequence of Methylobacterium gnaphalii NBRC 107716.</title>
        <authorList>
            <person name="Hosoyama A."/>
            <person name="Uohara A."/>
            <person name="Ohji S."/>
            <person name="Ichikawa N."/>
        </authorList>
    </citation>
    <scope>NUCLEOTIDE SEQUENCE [LARGE SCALE GENOMIC DNA]</scope>
    <source>
        <strain evidence="1 2">NBRC 107716</strain>
    </source>
</reference>
<name>A0A512JMZ3_9HYPH</name>
<sequence length="131" mass="14965">MLDKSLEVDKLLSSHSDSFDKFAQREILNDEYLNAIAQKIFDDGKKISLDQMPGTRNFLGCLVKLALVRIKGAELRHRSDKSLARIKIKSGDFGDLSHSFLPTLRRCILLRSRHGTNNSLNHEKTRKFVLI</sequence>
<proteinExistence type="predicted"/>
<keyword evidence="2" id="KW-1185">Reference proteome</keyword>
<organism evidence="1 2">
    <name type="scientific">Methylobacterium gnaphalii</name>
    <dbReference type="NCBI Taxonomy" id="1010610"/>
    <lineage>
        <taxon>Bacteria</taxon>
        <taxon>Pseudomonadati</taxon>
        <taxon>Pseudomonadota</taxon>
        <taxon>Alphaproteobacteria</taxon>
        <taxon>Hyphomicrobiales</taxon>
        <taxon>Methylobacteriaceae</taxon>
        <taxon>Methylobacterium</taxon>
    </lineage>
</organism>
<evidence type="ECO:0000313" key="1">
    <source>
        <dbReference type="EMBL" id="GEP11292.1"/>
    </source>
</evidence>
<gene>
    <name evidence="1" type="ORF">MGN01_31370</name>
</gene>
<evidence type="ECO:0000313" key="2">
    <source>
        <dbReference type="Proteomes" id="UP000321750"/>
    </source>
</evidence>
<accession>A0A512JMZ3</accession>
<comment type="caution">
    <text evidence="1">The sequence shown here is derived from an EMBL/GenBank/DDBJ whole genome shotgun (WGS) entry which is preliminary data.</text>
</comment>
<dbReference type="Proteomes" id="UP000321750">
    <property type="component" value="Unassembled WGS sequence"/>
</dbReference>
<protein>
    <submittedName>
        <fullName evidence="1">Uncharacterized protein</fullName>
    </submittedName>
</protein>
<dbReference type="AlphaFoldDB" id="A0A512JMZ3"/>